<evidence type="ECO:0000256" key="17">
    <source>
        <dbReference type="RuleBase" id="RU362098"/>
    </source>
</evidence>
<sequence>MRILLIGQPNTGKTTLFNRLTGLQAAVGNWSGVTVEETVGRIRRLGYALVDLPGIYDLVPISHDEAITVRALASGAYDGILNIVDASQLRRNLQLTLALLSIERPIVVALNMVDVAEAEGKAVDPEALADRLGVPVVPVVARTGAGLDALLEVLDETMVGRAYAGRPAGEEREAAFAEAAAVGGESAHVSGGTAVLLKRSDAPVLRRRPEIDVGPKLEAALQAVEPAFSDPTLRRFLAERYLEGVPEIVNDVERRRPALRSVREQLASALHAGGTESVQAALVERRYAWIDALIPAVVRQAAPRRRPASERIDDIVTHPMVGIPLFIALMLFIFQWTFDWLGTPLSEALDAFFSGPLTEAVGRGLEAIGAAPFFRALIVEGIIAGVGAVLVFVPQIFILFFFISLLEDSGYLARVAVLMDRLMDRFGLSGKAFIPLIIGFGCNVPGVMAARTIESSRERWATALITPFMSCSARLVVYALFVGAFFSRGQGLVMLSLYLVGIAMALLTARLLTRTVLRGAPSMYLVELPPYRVPNVRTLLRGTWEKGKGFIIKAGTFIFGGSVVIWLLGAVGPHGTAASIEESVLALLGRALQPLFQPLGFGTWQAAVALITGFLAKEVVVATLGIAFYAGEGTALTAALKSAFTPLSAYAFLVFVALYVPCLATTAALFREVPRRRWTVLMMGYSFALAYVLALVIYQGGRLLGMGG</sequence>
<dbReference type="InterPro" id="IPR003373">
    <property type="entry name" value="Fe2_transport_prot-B"/>
</dbReference>
<dbReference type="PROSITE" id="PS51711">
    <property type="entry name" value="G_FEOB"/>
    <property type="match status" value="1"/>
</dbReference>
<dbReference type="InterPro" id="IPR006073">
    <property type="entry name" value="GTP-bd"/>
</dbReference>
<feature type="transmembrane region" description="Helical" evidence="17">
    <location>
        <begin position="550"/>
        <end position="569"/>
    </location>
</feature>
<dbReference type="OrthoDB" id="9809127at2"/>
<dbReference type="Pfam" id="PF17910">
    <property type="entry name" value="FeoB_Cyto"/>
    <property type="match status" value="1"/>
</dbReference>
<evidence type="ECO:0000256" key="12">
    <source>
        <dbReference type="ARBA" id="ARBA00023136"/>
    </source>
</evidence>
<organism evidence="20 21">
    <name type="scientific">Hydrogenibacillus schlegelii</name>
    <name type="common">Bacillus schlegelii</name>
    <dbReference type="NCBI Taxonomy" id="1484"/>
    <lineage>
        <taxon>Bacteria</taxon>
        <taxon>Bacillati</taxon>
        <taxon>Bacillota</taxon>
        <taxon>Bacilli</taxon>
        <taxon>Bacillales</taxon>
        <taxon>Bacillales Family X. Incertae Sedis</taxon>
        <taxon>Hydrogenibacillus</taxon>
    </lineage>
</organism>
<feature type="binding site" evidence="16">
    <location>
        <position position="22"/>
    </location>
    <ligand>
        <name>Mg(2+)</name>
        <dbReference type="ChEBI" id="CHEBI:18420"/>
        <label>1</label>
    </ligand>
</feature>
<evidence type="ECO:0000256" key="3">
    <source>
        <dbReference type="ARBA" id="ARBA00022448"/>
    </source>
</evidence>
<keyword evidence="16" id="KW-0460">Magnesium</keyword>
<dbReference type="InterPro" id="IPR050860">
    <property type="entry name" value="FeoB_GTPase"/>
</dbReference>
<feature type="binding site" evidence="15">
    <location>
        <begin position="51"/>
        <end position="54"/>
    </location>
    <ligand>
        <name>GTP</name>
        <dbReference type="ChEBI" id="CHEBI:37565"/>
        <label>1</label>
    </ligand>
</feature>
<dbReference type="NCBIfam" id="TIGR00437">
    <property type="entry name" value="feoB"/>
    <property type="match status" value="1"/>
</dbReference>
<dbReference type="GO" id="GO:0046872">
    <property type="term" value="F:metal ion binding"/>
    <property type="evidence" value="ECO:0007669"/>
    <property type="project" value="UniProtKB-KW"/>
</dbReference>
<dbReference type="PRINTS" id="PR00326">
    <property type="entry name" value="GTP1OBG"/>
</dbReference>
<dbReference type="Proteomes" id="UP000243024">
    <property type="component" value="Unassembled WGS sequence"/>
</dbReference>
<keyword evidence="7 15" id="KW-0547">Nucleotide-binding</keyword>
<evidence type="ECO:0000256" key="11">
    <source>
        <dbReference type="ARBA" id="ARBA00023134"/>
    </source>
</evidence>
<dbReference type="Pfam" id="PF07664">
    <property type="entry name" value="FeoB_C"/>
    <property type="match status" value="1"/>
</dbReference>
<evidence type="ECO:0000256" key="6">
    <source>
        <dbReference type="ARBA" id="ARBA00022692"/>
    </source>
</evidence>
<evidence type="ECO:0000313" key="19">
    <source>
        <dbReference type="EMBL" id="MBT9282943.1"/>
    </source>
</evidence>
<evidence type="ECO:0000256" key="10">
    <source>
        <dbReference type="ARBA" id="ARBA00023065"/>
    </source>
</evidence>
<feature type="binding site" evidence="16">
    <location>
        <position position="21"/>
    </location>
    <ligand>
        <name>Mg(2+)</name>
        <dbReference type="ChEBI" id="CHEBI:18420"/>
        <label>2</label>
    </ligand>
</feature>
<dbReference type="GO" id="GO:0005525">
    <property type="term" value="F:GTP binding"/>
    <property type="evidence" value="ECO:0007669"/>
    <property type="project" value="UniProtKB-KW"/>
</dbReference>
<protein>
    <recommendedName>
        <fullName evidence="13 14">Ferrous iron transport protein B</fullName>
    </recommendedName>
</protein>
<feature type="binding site" evidence="15">
    <location>
        <begin position="32"/>
        <end position="36"/>
    </location>
    <ligand>
        <name>GTP</name>
        <dbReference type="ChEBI" id="CHEBI:37565"/>
        <label>1</label>
    </ligand>
</feature>
<evidence type="ECO:0000313" key="21">
    <source>
        <dbReference type="Proteomes" id="UP000243024"/>
    </source>
</evidence>
<feature type="transmembrane region" description="Helical" evidence="17">
    <location>
        <begin position="682"/>
        <end position="701"/>
    </location>
</feature>
<keyword evidence="6 17" id="KW-0812">Transmembrane</keyword>
<dbReference type="GO" id="GO:0015093">
    <property type="term" value="F:ferrous iron transmembrane transporter activity"/>
    <property type="evidence" value="ECO:0007669"/>
    <property type="project" value="UniProtKB-UniRule"/>
</dbReference>
<evidence type="ECO:0000256" key="4">
    <source>
        <dbReference type="ARBA" id="ARBA00022475"/>
    </source>
</evidence>
<evidence type="ECO:0000256" key="9">
    <source>
        <dbReference type="ARBA" id="ARBA00023004"/>
    </source>
</evidence>
<dbReference type="InterPro" id="IPR011642">
    <property type="entry name" value="Gate_dom"/>
</dbReference>
<dbReference type="PANTHER" id="PTHR43185:SF1">
    <property type="entry name" value="FE(2+) TRANSPORTER FEOB"/>
    <property type="match status" value="1"/>
</dbReference>
<reference evidence="19" key="2">
    <citation type="journal article" date="2021" name="Microbiology">
        <title>Metagenomic Analysis of the Microbial Community in the Underground Coal Fire Area (Kemerovo Region, Russia) Revealed Predominance of Thermophilic Members of the Phyla Deinococcus-thermus, Aquificae, and Firmicutes.</title>
        <authorList>
            <person name="Kadnikov V."/>
            <person name="Mardanov A.V."/>
            <person name="Beletsky A.V."/>
            <person name="Karnachuk O.V."/>
            <person name="Ravin N.V."/>
        </authorList>
    </citation>
    <scope>NUCLEOTIDE SEQUENCE</scope>
    <source>
        <strain evidence="19">RBS10-49</strain>
    </source>
</reference>
<dbReference type="Gene3D" id="3.40.50.300">
    <property type="entry name" value="P-loop containing nucleotide triphosphate hydrolases"/>
    <property type="match status" value="1"/>
</dbReference>
<feature type="transmembrane region" description="Helical" evidence="17">
    <location>
        <begin position="382"/>
        <end position="406"/>
    </location>
</feature>
<keyword evidence="9 17" id="KW-0408">Iron</keyword>
<feature type="transmembrane region" description="Helical" evidence="17">
    <location>
        <begin position="426"/>
        <end position="448"/>
    </location>
</feature>
<dbReference type="GO" id="GO:0005886">
    <property type="term" value="C:plasma membrane"/>
    <property type="evidence" value="ECO:0007669"/>
    <property type="project" value="UniProtKB-SubCell"/>
</dbReference>
<evidence type="ECO:0000256" key="8">
    <source>
        <dbReference type="ARBA" id="ARBA00022989"/>
    </source>
</evidence>
<dbReference type="PANTHER" id="PTHR43185">
    <property type="entry name" value="FERROUS IRON TRANSPORT PROTEIN B"/>
    <property type="match status" value="1"/>
</dbReference>
<dbReference type="Pfam" id="PF07670">
    <property type="entry name" value="Gate"/>
    <property type="match status" value="2"/>
</dbReference>
<feature type="transmembrane region" description="Helical" evidence="17">
    <location>
        <begin position="649"/>
        <end position="670"/>
    </location>
</feature>
<keyword evidence="11 15" id="KW-0342">GTP-binding</keyword>
<keyword evidence="8 17" id="KW-1133">Transmembrane helix</keyword>
<dbReference type="EMBL" id="JXBB01000001">
    <property type="protein sequence ID" value="OAR05466.1"/>
    <property type="molecule type" value="Genomic_DNA"/>
</dbReference>
<evidence type="ECO:0000256" key="14">
    <source>
        <dbReference type="NCBIfam" id="TIGR00437"/>
    </source>
</evidence>
<evidence type="ECO:0000256" key="13">
    <source>
        <dbReference type="ARBA" id="ARBA00031200"/>
    </source>
</evidence>
<evidence type="ECO:0000259" key="18">
    <source>
        <dbReference type="PROSITE" id="PS51711"/>
    </source>
</evidence>
<keyword evidence="10" id="KW-0406">Ion transport</keyword>
<evidence type="ECO:0000256" key="2">
    <source>
        <dbReference type="ARBA" id="ARBA00004651"/>
    </source>
</evidence>
<feature type="binding site" evidence="16">
    <location>
        <position position="18"/>
    </location>
    <ligand>
        <name>Mg(2+)</name>
        <dbReference type="ChEBI" id="CHEBI:18420"/>
        <label>2</label>
    </ligand>
</feature>
<keyword evidence="12 17" id="KW-0472">Membrane</keyword>
<dbReference type="InterPro" id="IPR011640">
    <property type="entry name" value="Fe2_transport_prot_B_C"/>
</dbReference>
<keyword evidence="16" id="KW-0479">Metal-binding</keyword>
<dbReference type="Proteomes" id="UP000748108">
    <property type="component" value="Unassembled WGS sequence"/>
</dbReference>
<gene>
    <name evidence="19" type="primary">feoB</name>
    <name evidence="19" type="ORF">KM312_09930</name>
    <name evidence="20" type="ORF">SA87_11280</name>
</gene>
<feature type="binding site" evidence="15">
    <location>
        <begin position="7"/>
        <end position="14"/>
    </location>
    <ligand>
        <name>GTP</name>
        <dbReference type="ChEBI" id="CHEBI:37565"/>
        <label>1</label>
    </ligand>
</feature>
<dbReference type="InterPro" id="IPR030389">
    <property type="entry name" value="G_FEOB_dom"/>
</dbReference>
<keyword evidence="3 17" id="KW-0813">Transport</keyword>
<comment type="function">
    <text evidence="1 17">Probable transporter of a GTP-driven Fe(2+) uptake system.</text>
</comment>
<dbReference type="InterPro" id="IPR041069">
    <property type="entry name" value="FeoB_Cyto"/>
</dbReference>
<dbReference type="SUPFAM" id="SSF52540">
    <property type="entry name" value="P-loop containing nucleoside triphosphate hydrolases"/>
    <property type="match status" value="1"/>
</dbReference>
<feature type="transmembrane region" description="Helical" evidence="17">
    <location>
        <begin position="315"/>
        <end position="334"/>
    </location>
</feature>
<evidence type="ECO:0000256" key="16">
    <source>
        <dbReference type="PIRSR" id="PIRSR603373-2"/>
    </source>
</evidence>
<keyword evidence="5 17" id="KW-0410">Iron transport</keyword>
<dbReference type="EMBL" id="JAHHQF010000071">
    <property type="protein sequence ID" value="MBT9282943.1"/>
    <property type="molecule type" value="Genomic_DNA"/>
</dbReference>
<evidence type="ECO:0000256" key="15">
    <source>
        <dbReference type="PIRSR" id="PIRSR603373-1"/>
    </source>
</evidence>
<feature type="binding site" evidence="15">
    <location>
        <begin position="111"/>
        <end position="114"/>
    </location>
    <ligand>
        <name>GTP</name>
        <dbReference type="ChEBI" id="CHEBI:37565"/>
        <label>1</label>
    </ligand>
</feature>
<feature type="domain" description="FeoB-type G" evidence="18">
    <location>
        <begin position="1"/>
        <end position="160"/>
    </location>
</feature>
<dbReference type="STRING" id="1484.SA87_11280"/>
<dbReference type="InterPro" id="IPR027417">
    <property type="entry name" value="P-loop_NTPase"/>
</dbReference>
<feature type="transmembrane region" description="Helical" evidence="17">
    <location>
        <begin position="604"/>
        <end position="629"/>
    </location>
</feature>
<comment type="caution">
    <text evidence="20">The sequence shown here is derived from an EMBL/GenBank/DDBJ whole genome shotgun (WGS) entry which is preliminary data.</text>
</comment>
<comment type="similarity">
    <text evidence="17">Belongs to the TRAFAC class TrmE-Era-EngA-EngB-Septin-like GTPase superfamily. FeoB GTPase (TC 9.A.8) family.</text>
</comment>
<dbReference type="CDD" id="cd01879">
    <property type="entry name" value="FeoB"/>
    <property type="match status" value="1"/>
</dbReference>
<evidence type="ECO:0000256" key="7">
    <source>
        <dbReference type="ARBA" id="ARBA00022741"/>
    </source>
</evidence>
<dbReference type="AlphaFoldDB" id="A0A132MGM4"/>
<dbReference type="RefSeq" id="WP_066197560.1">
    <property type="nucleotide sequence ID" value="NZ_CBCSAS010000013.1"/>
</dbReference>
<accession>A0A132MGM4</accession>
<keyword evidence="4" id="KW-1003">Cell membrane</keyword>
<comment type="subcellular location">
    <subcellularLocation>
        <location evidence="2 17">Cell membrane</location>
        <topology evidence="2 17">Multi-pass membrane protein</topology>
    </subcellularLocation>
</comment>
<name>A0A132MGM4_HYDSH</name>
<feature type="transmembrane region" description="Helical" evidence="17">
    <location>
        <begin position="460"/>
        <end position="486"/>
    </location>
</feature>
<keyword evidence="21" id="KW-1185">Reference proteome</keyword>
<dbReference type="Pfam" id="PF02421">
    <property type="entry name" value="FeoB_N"/>
    <property type="match status" value="1"/>
</dbReference>
<reference evidence="20 21" key="1">
    <citation type="submission" date="2015-09" db="EMBL/GenBank/DDBJ databases">
        <title>Draft genome sequence of Hydrogenibacillus schlegelii DSM 2000.</title>
        <authorList>
            <person name="Hemp J."/>
        </authorList>
    </citation>
    <scope>NUCLEOTIDE SEQUENCE [LARGE SCALE GENOMIC DNA]</scope>
    <source>
        <strain evidence="20 21">MA 48</strain>
    </source>
</reference>
<evidence type="ECO:0000256" key="1">
    <source>
        <dbReference type="ARBA" id="ARBA00003926"/>
    </source>
</evidence>
<evidence type="ECO:0000256" key="5">
    <source>
        <dbReference type="ARBA" id="ARBA00022496"/>
    </source>
</evidence>
<evidence type="ECO:0000313" key="20">
    <source>
        <dbReference type="EMBL" id="OAR05466.1"/>
    </source>
</evidence>
<proteinExistence type="inferred from homology"/>
<feature type="transmembrane region" description="Helical" evidence="17">
    <location>
        <begin position="492"/>
        <end position="513"/>
    </location>
</feature>